<dbReference type="AlphaFoldDB" id="A0A1M7NHA0"/>
<evidence type="ECO:0000313" key="2">
    <source>
        <dbReference type="Proteomes" id="UP000184513"/>
    </source>
</evidence>
<gene>
    <name evidence="1" type="ORF">SAMN04488057_105323</name>
</gene>
<dbReference type="RefSeq" id="WP_262485837.1">
    <property type="nucleotide sequence ID" value="NZ_FRCY01000005.1"/>
</dbReference>
<organism evidence="1 2">
    <name type="scientific">Cyclobacterium lianum</name>
    <dbReference type="NCBI Taxonomy" id="388280"/>
    <lineage>
        <taxon>Bacteria</taxon>
        <taxon>Pseudomonadati</taxon>
        <taxon>Bacteroidota</taxon>
        <taxon>Cytophagia</taxon>
        <taxon>Cytophagales</taxon>
        <taxon>Cyclobacteriaceae</taxon>
        <taxon>Cyclobacterium</taxon>
    </lineage>
</organism>
<sequence length="42" mass="4811">MQTHEIDMINIISKHTQAMIILIVKVYLSAGQADTWTLKIKL</sequence>
<dbReference type="EMBL" id="FRCY01000005">
    <property type="protein sequence ID" value="SHN03084.1"/>
    <property type="molecule type" value="Genomic_DNA"/>
</dbReference>
<keyword evidence="2" id="KW-1185">Reference proteome</keyword>
<reference evidence="1 2" key="1">
    <citation type="submission" date="2016-11" db="EMBL/GenBank/DDBJ databases">
        <authorList>
            <person name="Jaros S."/>
            <person name="Januszkiewicz K."/>
            <person name="Wedrychowicz H."/>
        </authorList>
    </citation>
    <scope>NUCLEOTIDE SEQUENCE [LARGE SCALE GENOMIC DNA]</scope>
    <source>
        <strain evidence="1 2">CGMCC 1.6102</strain>
    </source>
</reference>
<accession>A0A1M7NHA0</accession>
<proteinExistence type="predicted"/>
<dbReference type="Proteomes" id="UP000184513">
    <property type="component" value="Unassembled WGS sequence"/>
</dbReference>
<protein>
    <submittedName>
        <fullName evidence="1">Uncharacterized protein</fullName>
    </submittedName>
</protein>
<name>A0A1M7NHA0_9BACT</name>
<evidence type="ECO:0000313" key="1">
    <source>
        <dbReference type="EMBL" id="SHN03084.1"/>
    </source>
</evidence>